<comment type="caution">
    <text evidence="1">The sequence shown here is derived from an EMBL/GenBank/DDBJ whole genome shotgun (WGS) entry which is preliminary data.</text>
</comment>
<evidence type="ECO:0000313" key="1">
    <source>
        <dbReference type="EMBL" id="RAK00087.1"/>
    </source>
</evidence>
<gene>
    <name evidence="1" type="ORF">LX87_01785</name>
</gene>
<evidence type="ECO:0000313" key="2">
    <source>
        <dbReference type="Proteomes" id="UP000248790"/>
    </source>
</evidence>
<sequence>MYKKGIKDVRLDHRVARGQLKRIGSNPASPVPTVSNVPFFLSDNRKAPAHLNQFGIQILIRMYQHESGKRALWPVFNEWNPTFSE</sequence>
<dbReference type="Proteomes" id="UP000248790">
    <property type="component" value="Unassembled WGS sequence"/>
</dbReference>
<protein>
    <submittedName>
        <fullName evidence="1">Uncharacterized protein</fullName>
    </submittedName>
</protein>
<reference evidence="1 2" key="1">
    <citation type="submission" date="2018-06" db="EMBL/GenBank/DDBJ databases">
        <title>Genomic Encyclopedia of Archaeal and Bacterial Type Strains, Phase II (KMG-II): from individual species to whole genera.</title>
        <authorList>
            <person name="Goeker M."/>
        </authorList>
    </citation>
    <scope>NUCLEOTIDE SEQUENCE [LARGE SCALE GENOMIC DNA]</scope>
    <source>
        <strain evidence="1 2">DSM 21851</strain>
    </source>
</reference>
<proteinExistence type="predicted"/>
<dbReference type="EMBL" id="QLMC01000002">
    <property type="protein sequence ID" value="RAK00087.1"/>
    <property type="molecule type" value="Genomic_DNA"/>
</dbReference>
<dbReference type="AlphaFoldDB" id="A0A327X8W0"/>
<name>A0A327X8W0_LARAB</name>
<keyword evidence="2" id="KW-1185">Reference proteome</keyword>
<organism evidence="1 2">
    <name type="scientific">Larkinella arboricola</name>
    <dbReference type="NCBI Taxonomy" id="643671"/>
    <lineage>
        <taxon>Bacteria</taxon>
        <taxon>Pseudomonadati</taxon>
        <taxon>Bacteroidota</taxon>
        <taxon>Cytophagia</taxon>
        <taxon>Cytophagales</taxon>
        <taxon>Spirosomataceae</taxon>
        <taxon>Larkinella</taxon>
    </lineage>
</organism>
<accession>A0A327X8W0</accession>